<evidence type="ECO:0000313" key="2">
    <source>
        <dbReference type="Proteomes" id="UP000004756"/>
    </source>
</evidence>
<name>C0CWS1_9FIRM</name>
<proteinExistence type="predicted"/>
<dbReference type="EMBL" id="ACCJ01000064">
    <property type="protein sequence ID" value="EEG56468.1"/>
    <property type="molecule type" value="Genomic_DNA"/>
</dbReference>
<sequence length="175" mass="20226">MEKQDLPRPSPPPYLTFLHTAVRIKETIGYAEETMDKVRLEQLKEKNRAFVRRKTWEEHELFQDCIRSLGEVRLIEGEEEIRGLIHSMCGRFPFDEDRHMEGARPAAVDELDFGTDQTWYIVWDDAALPAVAWGGGPLPNRGDDLFAVAFDTYIFNGSFTEIVHRDSSGRLWRSP</sequence>
<comment type="caution">
    <text evidence="1">The sequence shown here is derived from an EMBL/GenBank/DDBJ whole genome shotgun (WGS) entry which is preliminary data.</text>
</comment>
<dbReference type="Proteomes" id="UP000004756">
    <property type="component" value="Unassembled WGS sequence"/>
</dbReference>
<organism evidence="1 2">
    <name type="scientific">[Clostridium] asparagiforme DSM 15981</name>
    <dbReference type="NCBI Taxonomy" id="518636"/>
    <lineage>
        <taxon>Bacteria</taxon>
        <taxon>Bacillati</taxon>
        <taxon>Bacillota</taxon>
        <taxon>Clostridia</taxon>
        <taxon>Lachnospirales</taxon>
        <taxon>Lachnospiraceae</taxon>
        <taxon>Enterocloster</taxon>
    </lineage>
</organism>
<protein>
    <submittedName>
        <fullName evidence="1">Uncharacterized protein</fullName>
    </submittedName>
</protein>
<evidence type="ECO:0000313" key="1">
    <source>
        <dbReference type="EMBL" id="EEG56468.1"/>
    </source>
</evidence>
<reference evidence="1 2" key="1">
    <citation type="submission" date="2009-01" db="EMBL/GenBank/DDBJ databases">
        <authorList>
            <person name="Fulton L."/>
            <person name="Clifton S."/>
            <person name="Fulton B."/>
            <person name="Xu J."/>
            <person name="Minx P."/>
            <person name="Pepin K.H."/>
            <person name="Johnson M."/>
            <person name="Bhonagiri V."/>
            <person name="Nash W.E."/>
            <person name="Mardis E.R."/>
            <person name="Wilson R.K."/>
        </authorList>
    </citation>
    <scope>NUCLEOTIDE SEQUENCE [LARGE SCALE GENOMIC DNA]</scope>
    <source>
        <strain evidence="1 2">DSM 15981</strain>
    </source>
</reference>
<keyword evidence="2" id="KW-1185">Reference proteome</keyword>
<dbReference type="AlphaFoldDB" id="C0CWS1"/>
<accession>C0CWS1</accession>
<dbReference type="HOGENOM" id="CLU_1529965_0_0_9"/>
<gene>
    <name evidence="1" type="ORF">CLOSTASPAR_01442</name>
</gene>
<reference evidence="1 2" key="2">
    <citation type="submission" date="2009-02" db="EMBL/GenBank/DDBJ databases">
        <title>Draft genome sequence of Clostridium asparagiforme (DSM 15981).</title>
        <authorList>
            <person name="Sudarsanam P."/>
            <person name="Ley R."/>
            <person name="Guruge J."/>
            <person name="Turnbaugh P.J."/>
            <person name="Mahowald M."/>
            <person name="Liep D."/>
            <person name="Gordon J."/>
        </authorList>
    </citation>
    <scope>NUCLEOTIDE SEQUENCE [LARGE SCALE GENOMIC DNA]</scope>
    <source>
        <strain evidence="1 2">DSM 15981</strain>
    </source>
</reference>